<accession>A0ABV8LIT5</accession>
<proteinExistence type="predicted"/>
<sequence>MTEPGSEKSRNTKPNEPGAKPGSGKVVRLSLSLDSQLDTRLRDAVAESGVTMSAWVSQAIEERLERLQADLEADLKIQQRLRELDEFFGPDDPDIVREVDDELIRLGLMDPKDRRR</sequence>
<keyword evidence="3" id="KW-1185">Reference proteome</keyword>
<organism evidence="2 3">
    <name type="scientific">Hamadaea flava</name>
    <dbReference type="NCBI Taxonomy" id="1742688"/>
    <lineage>
        <taxon>Bacteria</taxon>
        <taxon>Bacillati</taxon>
        <taxon>Actinomycetota</taxon>
        <taxon>Actinomycetes</taxon>
        <taxon>Micromonosporales</taxon>
        <taxon>Micromonosporaceae</taxon>
        <taxon>Hamadaea</taxon>
    </lineage>
</organism>
<evidence type="ECO:0008006" key="4">
    <source>
        <dbReference type="Google" id="ProtNLM"/>
    </source>
</evidence>
<dbReference type="InterPro" id="IPR010985">
    <property type="entry name" value="Ribbon_hlx_hlx"/>
</dbReference>
<dbReference type="SUPFAM" id="SSF47598">
    <property type="entry name" value="Ribbon-helix-helix"/>
    <property type="match status" value="1"/>
</dbReference>
<evidence type="ECO:0000313" key="3">
    <source>
        <dbReference type="Proteomes" id="UP001595816"/>
    </source>
</evidence>
<gene>
    <name evidence="2" type="ORF">ACFOZ4_09710</name>
</gene>
<comment type="caution">
    <text evidence="2">The sequence shown here is derived from an EMBL/GenBank/DDBJ whole genome shotgun (WGS) entry which is preliminary data.</text>
</comment>
<feature type="compositionally biased region" description="Basic and acidic residues" evidence="1">
    <location>
        <begin position="1"/>
        <end position="10"/>
    </location>
</feature>
<dbReference type="Proteomes" id="UP001595816">
    <property type="component" value="Unassembled WGS sequence"/>
</dbReference>
<feature type="region of interest" description="Disordered" evidence="1">
    <location>
        <begin position="1"/>
        <end position="27"/>
    </location>
</feature>
<evidence type="ECO:0000313" key="2">
    <source>
        <dbReference type="EMBL" id="MFC4130876.1"/>
    </source>
</evidence>
<name>A0ABV8LIT5_9ACTN</name>
<protein>
    <recommendedName>
        <fullName evidence="4">Ribbon-helix-helix protein, CopG family</fullName>
    </recommendedName>
</protein>
<dbReference type="RefSeq" id="WP_253757040.1">
    <property type="nucleotide sequence ID" value="NZ_JAMZDZ010000001.1"/>
</dbReference>
<reference evidence="3" key="1">
    <citation type="journal article" date="2019" name="Int. J. Syst. Evol. Microbiol.">
        <title>The Global Catalogue of Microorganisms (GCM) 10K type strain sequencing project: providing services to taxonomists for standard genome sequencing and annotation.</title>
        <authorList>
            <consortium name="The Broad Institute Genomics Platform"/>
            <consortium name="The Broad Institute Genome Sequencing Center for Infectious Disease"/>
            <person name="Wu L."/>
            <person name="Ma J."/>
        </authorList>
    </citation>
    <scope>NUCLEOTIDE SEQUENCE [LARGE SCALE GENOMIC DNA]</scope>
    <source>
        <strain evidence="3">CGMCC 4.7289</strain>
    </source>
</reference>
<evidence type="ECO:0000256" key="1">
    <source>
        <dbReference type="SAM" id="MobiDB-lite"/>
    </source>
</evidence>
<dbReference type="EMBL" id="JBHSAY010000005">
    <property type="protein sequence ID" value="MFC4130876.1"/>
    <property type="molecule type" value="Genomic_DNA"/>
</dbReference>